<feature type="region of interest" description="Disordered" evidence="1">
    <location>
        <begin position="40"/>
        <end position="68"/>
    </location>
</feature>
<accession>A0A2N5T5B6</accession>
<evidence type="ECO:0000256" key="1">
    <source>
        <dbReference type="SAM" id="MobiDB-lite"/>
    </source>
</evidence>
<dbReference type="AlphaFoldDB" id="A0A2N5T5B6"/>
<comment type="caution">
    <text evidence="2">The sequence shown here is derived from an EMBL/GenBank/DDBJ whole genome shotgun (WGS) entry which is preliminary data.</text>
</comment>
<proteinExistence type="predicted"/>
<gene>
    <name evidence="2" type="ORF">PCASD_17113</name>
</gene>
<sequence>MHRDVAAGFPFFAGDKGTRRDEVKARGCELKGGRFSLDPVGLGSRGRGHTAFIGPGPGRRKQPSSRGGRVAWEIPEVNSVPVITESYPPAVVTQASCLVLLVWVRAASGLYILRLQVGPSCMPFW</sequence>
<organism evidence="2 3">
    <name type="scientific">Puccinia coronata f. sp. avenae</name>
    <dbReference type="NCBI Taxonomy" id="200324"/>
    <lineage>
        <taxon>Eukaryota</taxon>
        <taxon>Fungi</taxon>
        <taxon>Dikarya</taxon>
        <taxon>Basidiomycota</taxon>
        <taxon>Pucciniomycotina</taxon>
        <taxon>Pucciniomycetes</taxon>
        <taxon>Pucciniales</taxon>
        <taxon>Pucciniaceae</taxon>
        <taxon>Puccinia</taxon>
    </lineage>
</organism>
<protein>
    <submittedName>
        <fullName evidence="2">Uncharacterized protein</fullName>
    </submittedName>
</protein>
<dbReference type="Proteomes" id="UP000235392">
    <property type="component" value="Unassembled WGS sequence"/>
</dbReference>
<reference evidence="2 3" key="1">
    <citation type="submission" date="2017-11" db="EMBL/GenBank/DDBJ databases">
        <title>De novo assembly and phasing of dikaryotic genomes from two isolates of Puccinia coronata f. sp. avenae, the causal agent of oat crown rust.</title>
        <authorList>
            <person name="Miller M.E."/>
            <person name="Zhang Y."/>
            <person name="Omidvar V."/>
            <person name="Sperschneider J."/>
            <person name="Schwessinger B."/>
            <person name="Raley C."/>
            <person name="Palmer J.M."/>
            <person name="Garnica D."/>
            <person name="Upadhyaya N."/>
            <person name="Rathjen J."/>
            <person name="Taylor J.M."/>
            <person name="Park R.F."/>
            <person name="Dodds P.N."/>
            <person name="Hirsch C.D."/>
            <person name="Kianian S.F."/>
            <person name="Figueroa M."/>
        </authorList>
    </citation>
    <scope>NUCLEOTIDE SEQUENCE [LARGE SCALE GENOMIC DNA]</scope>
    <source>
        <strain evidence="2">12SD80</strain>
    </source>
</reference>
<dbReference type="EMBL" id="PGCI01000695">
    <property type="protein sequence ID" value="PLW20648.1"/>
    <property type="molecule type" value="Genomic_DNA"/>
</dbReference>
<name>A0A2N5T5B6_9BASI</name>
<evidence type="ECO:0000313" key="3">
    <source>
        <dbReference type="Proteomes" id="UP000235392"/>
    </source>
</evidence>
<evidence type="ECO:0000313" key="2">
    <source>
        <dbReference type="EMBL" id="PLW20648.1"/>
    </source>
</evidence>